<dbReference type="RefSeq" id="WP_173079051.1">
    <property type="nucleotide sequence ID" value="NZ_BAABJB010000023.1"/>
</dbReference>
<protein>
    <submittedName>
        <fullName evidence="1">Uncharacterized protein</fullName>
    </submittedName>
</protein>
<gene>
    <name evidence="1" type="ORF">Prum_057510</name>
</gene>
<evidence type="ECO:0000313" key="2">
    <source>
        <dbReference type="Proteomes" id="UP000482960"/>
    </source>
</evidence>
<dbReference type="AlphaFoldDB" id="A0A6V8LBZ9"/>
<sequence length="104" mass="10344">MSRRVAGLPLLVALLVTLFGVPQPAALPPVAPSTSAIKAAVATGVPTAVAAPELSTFGLAAATATLPPPPAGWSTAVRSTVDTIAVTYLLAYRGRAPPSYGVPV</sequence>
<name>A0A6V8LBZ9_9ACTN</name>
<accession>A0A6V8LBZ9</accession>
<organism evidence="1 2">
    <name type="scientific">Phytohabitans rumicis</name>
    <dbReference type="NCBI Taxonomy" id="1076125"/>
    <lineage>
        <taxon>Bacteria</taxon>
        <taxon>Bacillati</taxon>
        <taxon>Actinomycetota</taxon>
        <taxon>Actinomycetes</taxon>
        <taxon>Micromonosporales</taxon>
        <taxon>Micromonosporaceae</taxon>
    </lineage>
</organism>
<dbReference type="EMBL" id="BLPG01000001">
    <property type="protein sequence ID" value="GFJ92109.1"/>
    <property type="molecule type" value="Genomic_DNA"/>
</dbReference>
<reference evidence="1 2" key="2">
    <citation type="submission" date="2020-03" db="EMBL/GenBank/DDBJ databases">
        <authorList>
            <person name="Ichikawa N."/>
            <person name="Kimura A."/>
            <person name="Kitahashi Y."/>
            <person name="Uohara A."/>
        </authorList>
    </citation>
    <scope>NUCLEOTIDE SEQUENCE [LARGE SCALE GENOMIC DNA]</scope>
    <source>
        <strain evidence="1 2">NBRC 108638</strain>
    </source>
</reference>
<dbReference type="Proteomes" id="UP000482960">
    <property type="component" value="Unassembled WGS sequence"/>
</dbReference>
<evidence type="ECO:0000313" key="1">
    <source>
        <dbReference type="EMBL" id="GFJ92109.1"/>
    </source>
</evidence>
<proteinExistence type="predicted"/>
<keyword evidence="2" id="KW-1185">Reference proteome</keyword>
<reference evidence="1 2" key="1">
    <citation type="submission" date="2020-03" db="EMBL/GenBank/DDBJ databases">
        <title>Whole genome shotgun sequence of Phytohabitans rumicis NBRC 108638.</title>
        <authorList>
            <person name="Komaki H."/>
            <person name="Tamura T."/>
        </authorList>
    </citation>
    <scope>NUCLEOTIDE SEQUENCE [LARGE SCALE GENOMIC DNA]</scope>
    <source>
        <strain evidence="1 2">NBRC 108638</strain>
    </source>
</reference>
<comment type="caution">
    <text evidence="1">The sequence shown here is derived from an EMBL/GenBank/DDBJ whole genome shotgun (WGS) entry which is preliminary data.</text>
</comment>